<protein>
    <submittedName>
        <fullName evidence="1">Uncharacterized protein</fullName>
    </submittedName>
</protein>
<reference evidence="2" key="1">
    <citation type="journal article" date="2023" name="Commun. Biol.">
        <title>Genome analysis of Parmales, the sister group of diatoms, reveals the evolutionary specialization of diatoms from phago-mixotrophs to photoautotrophs.</title>
        <authorList>
            <person name="Ban H."/>
            <person name="Sato S."/>
            <person name="Yoshikawa S."/>
            <person name="Yamada K."/>
            <person name="Nakamura Y."/>
            <person name="Ichinomiya M."/>
            <person name="Sato N."/>
            <person name="Blanc-Mathieu R."/>
            <person name="Endo H."/>
            <person name="Kuwata A."/>
            <person name="Ogata H."/>
        </authorList>
    </citation>
    <scope>NUCLEOTIDE SEQUENCE [LARGE SCALE GENOMIC DNA]</scope>
    <source>
        <strain evidence="2">NIES 3701</strain>
    </source>
</reference>
<proteinExistence type="predicted"/>
<dbReference type="AlphaFoldDB" id="A0A9W7A9C0"/>
<gene>
    <name evidence="1" type="ORF">TrST_g1662</name>
</gene>
<sequence>MDLRRSTLDNAFGKLSLSDQYDITLTGLCSKILDVPANTTDWNTSPEEALRDPLLLIGEMKDKNIKPSSRSTRSLIDAVASLSSVDSMAKTLTLLARTQRKLKVYGRKFIETRKIQVKPDTKVPEDRRQEEILAAVSYLMLLGICFGRNALGGFDDLYDPLLSNTIIYSSLLILLGDNIYAVLKFLSGLTDKIPSLPSVPESSPVGRGELTKTLTAGLGRLGTSDTERECRSEAAALVTAYKLGLPCFAFRSNGLEAAALIKGSSEPDRKNNDLQESNVDDLSGEGGIIKVLTWTLAPVAEEEMKHSQLVVSDPREAKGLWKRLNKIGIGFGEEREDLLCRFAMEQARAIVRDEKKSIDQVAERLIGGAATVGDLISYLEGWEDEI</sequence>
<keyword evidence="2" id="KW-1185">Reference proteome</keyword>
<organism evidence="1 2">
    <name type="scientific">Triparma strigata</name>
    <dbReference type="NCBI Taxonomy" id="1606541"/>
    <lineage>
        <taxon>Eukaryota</taxon>
        <taxon>Sar</taxon>
        <taxon>Stramenopiles</taxon>
        <taxon>Ochrophyta</taxon>
        <taxon>Bolidophyceae</taxon>
        <taxon>Parmales</taxon>
        <taxon>Triparmaceae</taxon>
        <taxon>Triparma</taxon>
    </lineage>
</organism>
<name>A0A9W7A9C0_9STRA</name>
<accession>A0A9W7A9C0</accession>
<evidence type="ECO:0000313" key="1">
    <source>
        <dbReference type="EMBL" id="GMH68391.1"/>
    </source>
</evidence>
<dbReference type="EMBL" id="BRXY01000124">
    <property type="protein sequence ID" value="GMH68391.1"/>
    <property type="molecule type" value="Genomic_DNA"/>
</dbReference>
<dbReference type="Proteomes" id="UP001165085">
    <property type="component" value="Unassembled WGS sequence"/>
</dbReference>
<comment type="caution">
    <text evidence="1">The sequence shown here is derived from an EMBL/GenBank/DDBJ whole genome shotgun (WGS) entry which is preliminary data.</text>
</comment>
<evidence type="ECO:0000313" key="2">
    <source>
        <dbReference type="Proteomes" id="UP001165085"/>
    </source>
</evidence>
<dbReference type="OrthoDB" id="195614at2759"/>